<feature type="region of interest" description="Disordered" evidence="1">
    <location>
        <begin position="26"/>
        <end position="71"/>
    </location>
</feature>
<organism evidence="2 3">
    <name type="scientific">Nitrobacter vulgaris</name>
    <dbReference type="NCBI Taxonomy" id="29421"/>
    <lineage>
        <taxon>Bacteria</taxon>
        <taxon>Pseudomonadati</taxon>
        <taxon>Pseudomonadota</taxon>
        <taxon>Alphaproteobacteria</taxon>
        <taxon>Hyphomicrobiales</taxon>
        <taxon>Nitrobacteraceae</taxon>
        <taxon>Nitrobacter</taxon>
    </lineage>
</organism>
<keyword evidence="3" id="KW-1185">Reference proteome</keyword>
<comment type="caution">
    <text evidence="2">The sequence shown here is derived from an EMBL/GenBank/DDBJ whole genome shotgun (WGS) entry which is preliminary data.</text>
</comment>
<dbReference type="EMBL" id="MWPQ01000012">
    <property type="protein sequence ID" value="OPH83992.1"/>
    <property type="molecule type" value="Genomic_DNA"/>
</dbReference>
<evidence type="ECO:0000313" key="3">
    <source>
        <dbReference type="Proteomes" id="UP000189940"/>
    </source>
</evidence>
<feature type="region of interest" description="Disordered" evidence="1">
    <location>
        <begin position="84"/>
        <end position="121"/>
    </location>
</feature>
<name>A0A1V4I2E1_NITVU</name>
<dbReference type="AlphaFoldDB" id="A0A1V4I2E1"/>
<evidence type="ECO:0008006" key="4">
    <source>
        <dbReference type="Google" id="ProtNLM"/>
    </source>
</evidence>
<sequence>ILTLLLLGFGIPASTRALQSDVDDIDLDKPRRDNASSARSLWDQPAPSAPTVVRPPPPPQAKEERTPSANPLWAIPLATLTHTRERPVFSQTRRPARAAVASPADAKAKAPPPPPRAESPQLSLVGTVVGEDTSLGVFINSETRASLRLKIGDDFQGWKLRSVQGRKVTLTHGDQSAILSLPQPGTVKASAQPPANAAAATTKARADNLPRSQPKSPR</sequence>
<gene>
    <name evidence="2" type="ORF">B2M20_04090</name>
</gene>
<evidence type="ECO:0000256" key="1">
    <source>
        <dbReference type="SAM" id="MobiDB-lite"/>
    </source>
</evidence>
<feature type="region of interest" description="Disordered" evidence="1">
    <location>
        <begin position="178"/>
        <end position="218"/>
    </location>
</feature>
<proteinExistence type="predicted"/>
<reference evidence="2 3" key="1">
    <citation type="submission" date="2017-02" db="EMBL/GenBank/DDBJ databases">
        <title>Genome sequence of the nitrite-oxidizing bacterium Nitrobacter vulgaris strain Ab1.</title>
        <authorList>
            <person name="Mellbye B.L."/>
            <person name="Davis E.W."/>
            <person name="Spieck E."/>
            <person name="Chang J.H."/>
            <person name="Bottomley P.J."/>
            <person name="Sayavedra-Soto L.A."/>
        </authorList>
    </citation>
    <scope>NUCLEOTIDE SEQUENCE [LARGE SCALE GENOMIC DNA]</scope>
    <source>
        <strain evidence="2 3">Ab1</strain>
    </source>
</reference>
<accession>A0A1V4I2E1</accession>
<evidence type="ECO:0000313" key="2">
    <source>
        <dbReference type="EMBL" id="OPH83992.1"/>
    </source>
</evidence>
<dbReference type="OrthoDB" id="8366079at2"/>
<dbReference type="Proteomes" id="UP000189940">
    <property type="component" value="Unassembled WGS sequence"/>
</dbReference>
<dbReference type="RefSeq" id="WP_158081497.1">
    <property type="nucleotide sequence ID" value="NZ_MWPQ01000012.1"/>
</dbReference>
<protein>
    <recommendedName>
        <fullName evidence="4">General secretion pathway protein GspN</fullName>
    </recommendedName>
</protein>
<feature type="non-terminal residue" evidence="2">
    <location>
        <position position="1"/>
    </location>
</feature>
<feature type="compositionally biased region" description="Low complexity" evidence="1">
    <location>
        <begin position="188"/>
        <end position="203"/>
    </location>
</feature>